<dbReference type="GO" id="GO:0008408">
    <property type="term" value="F:3'-5' exonuclease activity"/>
    <property type="evidence" value="ECO:0007669"/>
    <property type="project" value="InterPro"/>
</dbReference>
<dbReference type="PANTHER" id="PTHR13620">
    <property type="entry name" value="3-5 EXONUCLEASE"/>
    <property type="match status" value="1"/>
</dbReference>
<dbReference type="InterPro" id="IPR002562">
    <property type="entry name" value="3'-5'_exonuclease_dom"/>
</dbReference>
<dbReference type="SMART" id="SM00474">
    <property type="entry name" value="35EXOc"/>
    <property type="match status" value="1"/>
</dbReference>
<reference evidence="4" key="2">
    <citation type="submission" date="2020-08" db="EMBL/GenBank/DDBJ databases">
        <title>Plant Genome Project.</title>
        <authorList>
            <person name="Zhang R.-G."/>
        </authorList>
    </citation>
    <scope>NUCLEOTIDE SEQUENCE</scope>
    <source>
        <strain evidence="4">Huo1</strain>
        <tissue evidence="4">Leaf</tissue>
    </source>
</reference>
<accession>A0A8X8XIX5</accession>
<gene>
    <name evidence="4" type="ORF">SASPL_126421</name>
</gene>
<dbReference type="PANTHER" id="PTHR13620:SF105">
    <property type="entry name" value="OS01G0737700 PROTEIN"/>
    <property type="match status" value="1"/>
</dbReference>
<dbReference type="Proteomes" id="UP000298416">
    <property type="component" value="Unassembled WGS sequence"/>
</dbReference>
<evidence type="ECO:0000259" key="3">
    <source>
        <dbReference type="SMART" id="SM00474"/>
    </source>
</evidence>
<reference evidence="4" key="1">
    <citation type="submission" date="2018-01" db="EMBL/GenBank/DDBJ databases">
        <authorList>
            <person name="Mao J.F."/>
        </authorList>
    </citation>
    <scope>NUCLEOTIDE SEQUENCE</scope>
    <source>
        <strain evidence="4">Huo1</strain>
        <tissue evidence="4">Leaf</tissue>
    </source>
</reference>
<dbReference type="Pfam" id="PF01612">
    <property type="entry name" value="DNA_pol_A_exo1"/>
    <property type="match status" value="1"/>
</dbReference>
<proteinExistence type="predicted"/>
<dbReference type="InterPro" id="IPR036397">
    <property type="entry name" value="RNaseH_sf"/>
</dbReference>
<dbReference type="GO" id="GO:0006139">
    <property type="term" value="P:nucleobase-containing compound metabolic process"/>
    <property type="evidence" value="ECO:0007669"/>
    <property type="project" value="InterPro"/>
</dbReference>
<dbReference type="FunFam" id="3.30.420.10:FF:000054">
    <property type="entry name" value="Werner Syndrome-like exonuclease"/>
    <property type="match status" value="1"/>
</dbReference>
<feature type="domain" description="3'-5' exonuclease" evidence="3">
    <location>
        <begin position="37"/>
        <end position="217"/>
    </location>
</feature>
<dbReference type="OrthoDB" id="10261556at2759"/>
<keyword evidence="5" id="KW-1185">Reference proteome</keyword>
<protein>
    <recommendedName>
        <fullName evidence="3">3'-5' exonuclease domain-containing protein</fullName>
    </recommendedName>
</protein>
<dbReference type="GO" id="GO:0003676">
    <property type="term" value="F:nucleic acid binding"/>
    <property type="evidence" value="ECO:0007669"/>
    <property type="project" value="InterPro"/>
</dbReference>
<dbReference type="EMBL" id="PNBA02000009">
    <property type="protein sequence ID" value="KAG6413707.1"/>
    <property type="molecule type" value="Genomic_DNA"/>
</dbReference>
<name>A0A8X8XIX5_SALSN</name>
<dbReference type="CDD" id="cd06141">
    <property type="entry name" value="WRN_exo"/>
    <property type="match status" value="1"/>
</dbReference>
<evidence type="ECO:0000313" key="5">
    <source>
        <dbReference type="Proteomes" id="UP000298416"/>
    </source>
</evidence>
<dbReference type="Gene3D" id="3.30.420.10">
    <property type="entry name" value="Ribonuclease H-like superfamily/Ribonuclease H"/>
    <property type="match status" value="1"/>
</dbReference>
<keyword evidence="1" id="KW-0540">Nuclease</keyword>
<evidence type="ECO:0000313" key="4">
    <source>
        <dbReference type="EMBL" id="KAG6413707.1"/>
    </source>
</evidence>
<dbReference type="InterPro" id="IPR051132">
    <property type="entry name" value="3-5_Exonuclease_domain"/>
</dbReference>
<comment type="caution">
    <text evidence="4">The sequence shown here is derived from an EMBL/GenBank/DDBJ whole genome shotgun (WGS) entry which is preliminary data.</text>
</comment>
<dbReference type="GO" id="GO:0005634">
    <property type="term" value="C:nucleus"/>
    <property type="evidence" value="ECO:0007669"/>
    <property type="project" value="TreeGrafter"/>
</dbReference>
<dbReference type="SUPFAM" id="SSF53098">
    <property type="entry name" value="Ribonuclease H-like"/>
    <property type="match status" value="1"/>
</dbReference>
<dbReference type="AlphaFoldDB" id="A0A8X8XIX5"/>
<evidence type="ECO:0000256" key="2">
    <source>
        <dbReference type="ARBA" id="ARBA00022801"/>
    </source>
</evidence>
<keyword evidence="2" id="KW-0378">Hydrolase</keyword>
<dbReference type="InterPro" id="IPR012337">
    <property type="entry name" value="RNaseH-like_sf"/>
</dbReference>
<evidence type="ECO:0000256" key="1">
    <source>
        <dbReference type="ARBA" id="ARBA00022722"/>
    </source>
</evidence>
<organism evidence="4">
    <name type="scientific">Salvia splendens</name>
    <name type="common">Scarlet sage</name>
    <dbReference type="NCBI Taxonomy" id="180675"/>
    <lineage>
        <taxon>Eukaryota</taxon>
        <taxon>Viridiplantae</taxon>
        <taxon>Streptophyta</taxon>
        <taxon>Embryophyta</taxon>
        <taxon>Tracheophyta</taxon>
        <taxon>Spermatophyta</taxon>
        <taxon>Magnoliopsida</taxon>
        <taxon>eudicotyledons</taxon>
        <taxon>Gunneridae</taxon>
        <taxon>Pentapetalae</taxon>
        <taxon>asterids</taxon>
        <taxon>lamiids</taxon>
        <taxon>Lamiales</taxon>
        <taxon>Lamiaceae</taxon>
        <taxon>Nepetoideae</taxon>
        <taxon>Mentheae</taxon>
        <taxon>Salviinae</taxon>
        <taxon>Salvia</taxon>
        <taxon>Salvia subgen. Calosphace</taxon>
        <taxon>core Calosphace</taxon>
    </lineage>
</organism>
<dbReference type="GO" id="GO:0005737">
    <property type="term" value="C:cytoplasm"/>
    <property type="evidence" value="ECO:0007669"/>
    <property type="project" value="TreeGrafter"/>
</dbReference>
<sequence length="289" mass="31404">MAPSTAIVDHKLPNQTHNTYDVTFFGDSVFTTLTWDPSIVSQWISGVEAVYRRHIDAGHLIVGLDVEWRPSFQRHVTNPAATLQLCVGRRCLIFQLIHSPSVPPSLVAFLANPRHTFVGIGIAEDLKKLQKDYRFGFNTNPVDLRELAAERYGRPDLKNSGVKSLAALVLGKEVEKPKIVTMSRWDNPWLTPTQVRYACVDAFVCFEIGRVLNASSPSTVGAAVSARGVRDSIDSSPSTVGYAVSARGVGDSNDSSPSTVGYAVSARGVRDSNDSSPSTVRFAVSAWAV</sequence>